<sequence>MDINSRVILNQNIFAQEVDGEMVLLDMQSENYFGMDAVGTSIWQALKEEGGEIANVLERLSQMYDADRQTLQKDLLAFVENLEKNGLVTKS</sequence>
<gene>
    <name evidence="1" type="ORF">MNB_SV-4-1258</name>
</gene>
<proteinExistence type="predicted"/>
<dbReference type="Pfam" id="PF05402">
    <property type="entry name" value="PqqD"/>
    <property type="match status" value="1"/>
</dbReference>
<dbReference type="AlphaFoldDB" id="A0A1W1E862"/>
<dbReference type="Gene3D" id="1.10.10.1150">
    <property type="entry name" value="Coenzyme PQQ synthesis protein D (PqqD)"/>
    <property type="match status" value="1"/>
</dbReference>
<name>A0A1W1E862_9ZZZZ</name>
<evidence type="ECO:0000313" key="1">
    <source>
        <dbReference type="EMBL" id="SFV90142.1"/>
    </source>
</evidence>
<dbReference type="InterPro" id="IPR008792">
    <property type="entry name" value="PQQD"/>
</dbReference>
<accession>A0A1W1E862</accession>
<organism evidence="1">
    <name type="scientific">hydrothermal vent metagenome</name>
    <dbReference type="NCBI Taxonomy" id="652676"/>
    <lineage>
        <taxon>unclassified sequences</taxon>
        <taxon>metagenomes</taxon>
        <taxon>ecological metagenomes</taxon>
    </lineage>
</organism>
<dbReference type="EMBL" id="FPIB01000010">
    <property type="protein sequence ID" value="SFV90142.1"/>
    <property type="molecule type" value="Genomic_DNA"/>
</dbReference>
<dbReference type="InterPro" id="IPR041881">
    <property type="entry name" value="PqqD_sf"/>
</dbReference>
<evidence type="ECO:0008006" key="2">
    <source>
        <dbReference type="Google" id="ProtNLM"/>
    </source>
</evidence>
<protein>
    <recommendedName>
        <fullName evidence="2">Coenzyme PQQ synthesis protein D (PqqD)</fullName>
    </recommendedName>
</protein>
<reference evidence="1" key="1">
    <citation type="submission" date="2016-10" db="EMBL/GenBank/DDBJ databases">
        <authorList>
            <person name="de Groot N.N."/>
        </authorList>
    </citation>
    <scope>NUCLEOTIDE SEQUENCE</scope>
</reference>